<comment type="caution">
    <text evidence="1">The sequence shown here is derived from an EMBL/GenBank/DDBJ whole genome shotgun (WGS) entry which is preliminary data.</text>
</comment>
<dbReference type="Pfam" id="PF03745">
    <property type="entry name" value="DUF309"/>
    <property type="match status" value="1"/>
</dbReference>
<accession>A0A921DY24</accession>
<protein>
    <submittedName>
        <fullName evidence="1">DUF309 domain-containing protein</fullName>
    </submittedName>
</protein>
<reference evidence="1" key="2">
    <citation type="submission" date="2021-09" db="EMBL/GenBank/DDBJ databases">
        <authorList>
            <person name="Gilroy R."/>
        </authorList>
    </citation>
    <scope>NUCLEOTIDE SEQUENCE</scope>
    <source>
        <strain evidence="1">6019</strain>
    </source>
</reference>
<sequence>MEQKYLTDFYNELIIKQDYFECHEIAEDYWKSNGNFSKVDAEVFLIQISTGEYHYRRGNLTGAKKCYSKAIKLLEEQHYNLDDLGLTEQTKAFLNHRLADILNHVPFKPPNIPLTESMLNMLYIQHGQHIEEHAFIASIYENHVTHRNIVHKHLVRDRTSVNQAREEALRLRQKRSHHS</sequence>
<gene>
    <name evidence="1" type="ORF">K8V35_07555</name>
</gene>
<reference evidence="1" key="1">
    <citation type="journal article" date="2021" name="PeerJ">
        <title>Extensive microbial diversity within the chicken gut microbiome revealed by metagenomics and culture.</title>
        <authorList>
            <person name="Gilroy R."/>
            <person name="Ravi A."/>
            <person name="Getino M."/>
            <person name="Pursley I."/>
            <person name="Horton D.L."/>
            <person name="Alikhan N.F."/>
            <person name="Baker D."/>
            <person name="Gharbi K."/>
            <person name="Hall N."/>
            <person name="Watson M."/>
            <person name="Adriaenssens E.M."/>
            <person name="Foster-Nyarko E."/>
            <person name="Jarju S."/>
            <person name="Secka A."/>
            <person name="Antonio M."/>
            <person name="Oren A."/>
            <person name="Chaudhuri R.R."/>
            <person name="La Ragione R."/>
            <person name="Hildebrand F."/>
            <person name="Pallen M.J."/>
        </authorList>
    </citation>
    <scope>NUCLEOTIDE SEQUENCE</scope>
    <source>
        <strain evidence="1">6019</strain>
    </source>
</reference>
<dbReference type="InterPro" id="IPR023203">
    <property type="entry name" value="TTHA0068_sf"/>
</dbReference>
<dbReference type="Gene3D" id="1.10.3450.10">
    <property type="entry name" value="TTHA0068-like"/>
    <property type="match status" value="1"/>
</dbReference>
<evidence type="ECO:0000313" key="2">
    <source>
        <dbReference type="Proteomes" id="UP000763505"/>
    </source>
</evidence>
<name>A0A921DY24_9STAP</name>
<dbReference type="Proteomes" id="UP000763505">
    <property type="component" value="Unassembled WGS sequence"/>
</dbReference>
<dbReference type="EMBL" id="DYYI01000080">
    <property type="protein sequence ID" value="HJE20193.1"/>
    <property type="molecule type" value="Genomic_DNA"/>
</dbReference>
<organism evidence="1 2">
    <name type="scientific">Aliicoccus persicus</name>
    <dbReference type="NCBI Taxonomy" id="930138"/>
    <lineage>
        <taxon>Bacteria</taxon>
        <taxon>Bacillati</taxon>
        <taxon>Bacillota</taxon>
        <taxon>Bacilli</taxon>
        <taxon>Bacillales</taxon>
        <taxon>Staphylococcaceae</taxon>
        <taxon>Aliicoccus</taxon>
    </lineage>
</organism>
<dbReference type="AlphaFoldDB" id="A0A921DY24"/>
<dbReference type="SUPFAM" id="SSF140663">
    <property type="entry name" value="TTHA0068-like"/>
    <property type="match status" value="1"/>
</dbReference>
<proteinExistence type="predicted"/>
<dbReference type="InterPro" id="IPR005500">
    <property type="entry name" value="DUF309"/>
</dbReference>
<evidence type="ECO:0000313" key="1">
    <source>
        <dbReference type="EMBL" id="HJE20193.1"/>
    </source>
</evidence>